<sequence length="200" mass="22056">SDIRTIMRQFSKLKDEVSEAAIIIDSPHHEIHEGEAFTCHYVQTVSDTNDRSIIAFKTAASTKYLHLTIIVHASVEADAFIWEAPTITDNTGASLTVFNRRRVGTPKATTVIDTSTNPDTAGKAMFFTEATMGNVTDGTQLDHSTLIAGQGPKAIGGDAREEQEWIFKPNTLYAFEVKSLSDLDNAHSIEVNWYEHVSNV</sequence>
<dbReference type="AlphaFoldDB" id="A0A0F9APV9"/>
<evidence type="ECO:0000313" key="1">
    <source>
        <dbReference type="EMBL" id="KKL03657.1"/>
    </source>
</evidence>
<protein>
    <submittedName>
        <fullName evidence="1">Uncharacterized protein</fullName>
    </submittedName>
</protein>
<accession>A0A0F9APV9</accession>
<comment type="caution">
    <text evidence="1">The sequence shown here is derived from an EMBL/GenBank/DDBJ whole genome shotgun (WGS) entry which is preliminary data.</text>
</comment>
<reference evidence="1" key="1">
    <citation type="journal article" date="2015" name="Nature">
        <title>Complex archaea that bridge the gap between prokaryotes and eukaryotes.</title>
        <authorList>
            <person name="Spang A."/>
            <person name="Saw J.H."/>
            <person name="Jorgensen S.L."/>
            <person name="Zaremba-Niedzwiedzka K."/>
            <person name="Martijn J."/>
            <person name="Lind A.E."/>
            <person name="van Eijk R."/>
            <person name="Schleper C."/>
            <person name="Guy L."/>
            <person name="Ettema T.J."/>
        </authorList>
    </citation>
    <scope>NUCLEOTIDE SEQUENCE</scope>
</reference>
<gene>
    <name evidence="1" type="ORF">LCGC14_2623950</name>
</gene>
<organism evidence="1">
    <name type="scientific">marine sediment metagenome</name>
    <dbReference type="NCBI Taxonomy" id="412755"/>
    <lineage>
        <taxon>unclassified sequences</taxon>
        <taxon>metagenomes</taxon>
        <taxon>ecological metagenomes</taxon>
    </lineage>
</organism>
<proteinExistence type="predicted"/>
<dbReference type="EMBL" id="LAZR01044845">
    <property type="protein sequence ID" value="KKL03657.1"/>
    <property type="molecule type" value="Genomic_DNA"/>
</dbReference>
<feature type="non-terminal residue" evidence="1">
    <location>
        <position position="1"/>
    </location>
</feature>
<name>A0A0F9APV9_9ZZZZ</name>